<dbReference type="EMBL" id="JBANQN010000003">
    <property type="protein sequence ID" value="KAK6793900.1"/>
    <property type="molecule type" value="Genomic_DNA"/>
</dbReference>
<name>A0AAN8YIJ2_SOLBU</name>
<evidence type="ECO:0000313" key="1">
    <source>
        <dbReference type="EMBL" id="KAK6793900.1"/>
    </source>
</evidence>
<reference evidence="1 2" key="1">
    <citation type="submission" date="2024-02" db="EMBL/GenBank/DDBJ databases">
        <title>de novo genome assembly of Solanum bulbocastanum strain 11H21.</title>
        <authorList>
            <person name="Hosaka A.J."/>
        </authorList>
    </citation>
    <scope>NUCLEOTIDE SEQUENCE [LARGE SCALE GENOMIC DNA]</scope>
    <source>
        <tissue evidence="1">Young leaves</tissue>
    </source>
</reference>
<keyword evidence="2" id="KW-1185">Reference proteome</keyword>
<accession>A0AAN8YIJ2</accession>
<dbReference type="AlphaFoldDB" id="A0AAN8YIJ2"/>
<dbReference type="PANTHER" id="PTHR45786:SF66">
    <property type="entry name" value="HOOK MOTIF PROTEIN, PUTATIVE-RELATED"/>
    <property type="match status" value="1"/>
</dbReference>
<evidence type="ECO:0000313" key="2">
    <source>
        <dbReference type="Proteomes" id="UP001371456"/>
    </source>
</evidence>
<dbReference type="Proteomes" id="UP001371456">
    <property type="component" value="Unassembled WGS sequence"/>
</dbReference>
<organism evidence="1 2">
    <name type="scientific">Solanum bulbocastanum</name>
    <name type="common">Wild potato</name>
    <dbReference type="NCBI Taxonomy" id="147425"/>
    <lineage>
        <taxon>Eukaryota</taxon>
        <taxon>Viridiplantae</taxon>
        <taxon>Streptophyta</taxon>
        <taxon>Embryophyta</taxon>
        <taxon>Tracheophyta</taxon>
        <taxon>Spermatophyta</taxon>
        <taxon>Magnoliopsida</taxon>
        <taxon>eudicotyledons</taxon>
        <taxon>Gunneridae</taxon>
        <taxon>Pentapetalae</taxon>
        <taxon>asterids</taxon>
        <taxon>lamiids</taxon>
        <taxon>Solanales</taxon>
        <taxon>Solanaceae</taxon>
        <taxon>Solanoideae</taxon>
        <taxon>Solaneae</taxon>
        <taxon>Solanum</taxon>
    </lineage>
</organism>
<dbReference type="PANTHER" id="PTHR45786">
    <property type="entry name" value="DNA BINDING PROTEIN-LIKE"/>
    <property type="match status" value="1"/>
</dbReference>
<protein>
    <submittedName>
        <fullName evidence="1">Uncharacterized protein</fullName>
    </submittedName>
</protein>
<gene>
    <name evidence="1" type="ORF">RDI58_007353</name>
</gene>
<sequence>MLDQHNVLSKYFRILRDRFQIDQSSNVKLRPIGRRGLKGRRYNLPTVSEVAPLVVGTRSDRDIIIERHSGQLQRISELNATCVGLQYPLLIPFGEDGYREDIPLNRIDESSDGRKYVRSLEYFSLKIQEMKNKVRTMYQLKDYFNNSW</sequence>
<proteinExistence type="predicted"/>
<comment type="caution">
    <text evidence="1">The sequence shown here is derived from an EMBL/GenBank/DDBJ whole genome shotgun (WGS) entry which is preliminary data.</text>
</comment>